<dbReference type="Gene3D" id="4.10.240.10">
    <property type="entry name" value="Zn(2)-C6 fungal-type DNA-binding domain"/>
    <property type="match status" value="1"/>
</dbReference>
<protein>
    <recommendedName>
        <fullName evidence="3">Zn(2)-C6 fungal-type domain-containing protein</fullName>
    </recommendedName>
</protein>
<dbReference type="PROSITE" id="PS50048">
    <property type="entry name" value="ZN2_CY6_FUNGAL_2"/>
    <property type="match status" value="1"/>
</dbReference>
<accession>A0A8H7K5Y6</accession>
<dbReference type="PANTHER" id="PTHR31001:SF88">
    <property type="entry name" value="TRANSCRIPTION FACTOR PDR3"/>
    <property type="match status" value="1"/>
</dbReference>
<proteinExistence type="predicted"/>
<dbReference type="GO" id="GO:0000981">
    <property type="term" value="F:DNA-binding transcription factor activity, RNA polymerase II-specific"/>
    <property type="evidence" value="ECO:0007669"/>
    <property type="project" value="InterPro"/>
</dbReference>
<dbReference type="CDD" id="cd12148">
    <property type="entry name" value="fungal_TF_MHR"/>
    <property type="match status" value="1"/>
</dbReference>
<name>A0A8H7K5Y6_BIOOC</name>
<evidence type="ECO:0000256" key="2">
    <source>
        <dbReference type="ARBA" id="ARBA00023242"/>
    </source>
</evidence>
<dbReference type="CDD" id="cd00067">
    <property type="entry name" value="GAL4"/>
    <property type="match status" value="1"/>
</dbReference>
<dbReference type="SMART" id="SM00066">
    <property type="entry name" value="GAL4"/>
    <property type="match status" value="1"/>
</dbReference>
<dbReference type="InterPro" id="IPR036864">
    <property type="entry name" value="Zn2-C6_fun-type_DNA-bd_sf"/>
</dbReference>
<dbReference type="PANTHER" id="PTHR31001">
    <property type="entry name" value="UNCHARACTERIZED TRANSCRIPTIONAL REGULATORY PROTEIN"/>
    <property type="match status" value="1"/>
</dbReference>
<reference evidence="4" key="1">
    <citation type="submission" date="2020-10" db="EMBL/GenBank/DDBJ databases">
        <title>High-Quality Genome Resource of Clonostachys rosea strain S41 by Oxford Nanopore Long-Read Sequencing.</title>
        <authorList>
            <person name="Wang H."/>
        </authorList>
    </citation>
    <scope>NUCLEOTIDE SEQUENCE</scope>
    <source>
        <strain evidence="4">S41</strain>
    </source>
</reference>
<sequence length="595" mass="66466">MSGSSAQLNPLSCKRCKEKKVRCNRHMPRCNKCLASESECVYPARQKRKVTKPAAKDGSNVSNQALTNILERLQKVEQHCDTLPSIIPFSVAQRTLDSNSEPSQSSGIPLLPISAIPSEISSPGYLATPHSDFSLPSLPAPAPIDATSVLHGAIEQVEKLMLRSFAKSVITEEVRIPKEVAKLWLSNFFDQMFSDLFLSLIDRRLIEIVPDLLEHPQIHLDAGILVIYYATLWQGGAITSTLDRTTDLASIARLAYIGCLRALPLWQREATGTYTDLLAAIAMSRMAGDSFDYELAWRMHKQACEYAQALDLHNLDDGDGPIGSHHPTITEENRKGFWGLIQIDAFFRLLYNKPPILTGNVWKVNLPWLNSNLVHDTRTLDQMLFIVSSRVALITLQFFAILEEYKDEPEVLGPKTEALCVEVVQIFDEWKLPYEQMNSAKTAFEAFTIAEAALTAYTSVIFMLRKMTALDSTSPAPISTDGDVRDSPVALIAACHLVKICSWLLDMCTHSVMLSWTFGMYRAYVPLAYVISHILRAPDVAPFSEEIEAVKRISAGILAVSKTEKEMVPLANSIRYLNEEIQKKVKETGEELDEY</sequence>
<comment type="caution">
    <text evidence="4">The sequence shown here is derived from an EMBL/GenBank/DDBJ whole genome shotgun (WGS) entry which is preliminary data.</text>
</comment>
<dbReference type="Pfam" id="PF00172">
    <property type="entry name" value="Zn_clus"/>
    <property type="match status" value="1"/>
</dbReference>
<dbReference type="GO" id="GO:0008270">
    <property type="term" value="F:zinc ion binding"/>
    <property type="evidence" value="ECO:0007669"/>
    <property type="project" value="InterPro"/>
</dbReference>
<dbReference type="InterPro" id="IPR050613">
    <property type="entry name" value="Sec_Metabolite_Reg"/>
</dbReference>
<comment type="subcellular location">
    <subcellularLocation>
        <location evidence="1">Nucleus</location>
    </subcellularLocation>
</comment>
<dbReference type="SUPFAM" id="SSF57701">
    <property type="entry name" value="Zn2/Cys6 DNA-binding domain"/>
    <property type="match status" value="1"/>
</dbReference>
<feature type="domain" description="Zn(2)-C6 fungal-type" evidence="3">
    <location>
        <begin position="12"/>
        <end position="42"/>
    </location>
</feature>
<organism evidence="4 5">
    <name type="scientific">Bionectria ochroleuca</name>
    <name type="common">Gliocladium roseum</name>
    <dbReference type="NCBI Taxonomy" id="29856"/>
    <lineage>
        <taxon>Eukaryota</taxon>
        <taxon>Fungi</taxon>
        <taxon>Dikarya</taxon>
        <taxon>Ascomycota</taxon>
        <taxon>Pezizomycotina</taxon>
        <taxon>Sordariomycetes</taxon>
        <taxon>Hypocreomycetidae</taxon>
        <taxon>Hypocreales</taxon>
        <taxon>Bionectriaceae</taxon>
        <taxon>Clonostachys</taxon>
    </lineage>
</organism>
<evidence type="ECO:0000313" key="4">
    <source>
        <dbReference type="EMBL" id="KAF9744456.1"/>
    </source>
</evidence>
<evidence type="ECO:0000313" key="5">
    <source>
        <dbReference type="Proteomes" id="UP000616885"/>
    </source>
</evidence>
<dbReference type="GO" id="GO:0005634">
    <property type="term" value="C:nucleus"/>
    <property type="evidence" value="ECO:0007669"/>
    <property type="project" value="UniProtKB-SubCell"/>
</dbReference>
<dbReference type="EMBL" id="JADCTT010000014">
    <property type="protein sequence ID" value="KAF9744456.1"/>
    <property type="molecule type" value="Genomic_DNA"/>
</dbReference>
<dbReference type="Proteomes" id="UP000616885">
    <property type="component" value="Unassembled WGS sequence"/>
</dbReference>
<evidence type="ECO:0000256" key="1">
    <source>
        <dbReference type="ARBA" id="ARBA00004123"/>
    </source>
</evidence>
<gene>
    <name evidence="4" type="ORF">IM811_005237</name>
</gene>
<evidence type="ECO:0000259" key="3">
    <source>
        <dbReference type="PROSITE" id="PS50048"/>
    </source>
</evidence>
<dbReference type="InterPro" id="IPR001138">
    <property type="entry name" value="Zn2Cys6_DnaBD"/>
</dbReference>
<dbReference type="AlphaFoldDB" id="A0A8H7K5Y6"/>
<keyword evidence="2" id="KW-0539">Nucleus</keyword>
<dbReference type="PROSITE" id="PS00463">
    <property type="entry name" value="ZN2_CY6_FUNGAL_1"/>
    <property type="match status" value="1"/>
</dbReference>